<feature type="compositionally biased region" description="Polar residues" evidence="1">
    <location>
        <begin position="30"/>
        <end position="47"/>
    </location>
</feature>
<keyword evidence="2" id="KW-1133">Transmembrane helix</keyword>
<feature type="compositionally biased region" description="Low complexity" evidence="1">
    <location>
        <begin position="305"/>
        <end position="322"/>
    </location>
</feature>
<feature type="compositionally biased region" description="Basic and acidic residues" evidence="1">
    <location>
        <begin position="242"/>
        <end position="256"/>
    </location>
</feature>
<sequence length="339" mass="35151">MTERDDQRTRAFDATPDTESDESAPVTGRFTVSDNDPSGTAVSNGSGTPVEDEYSTPPDLSLVQADDALLDALGGSDPKVADGFGDQELNALLLAWRRDIDSEPFPDLMDADEAATTVRTATLAKRHAAGGRRRRMLVPVAAAAAVLAIAFTGSGLAARDAQPGDTLWGLTKVLYADHARSVEAAAAVRIDLQQAQLAITQGRFDEARQALEQARLSLGEVAAEDNADVLRAQHLELSLRLNEPETPSKETPKKPSEPGVTQSPPPDETTSGGSTPTPTPAPELPPGTTTNPPPSSTSSSPPPSTTQSGDGTGTESQSGSSPRSDTDSDGAQPVAPAAP</sequence>
<evidence type="ECO:0000259" key="3">
    <source>
        <dbReference type="Pfam" id="PF16751"/>
    </source>
</evidence>
<name>A0A1I1A3E0_9PSEU</name>
<dbReference type="Pfam" id="PF16751">
    <property type="entry name" value="RsdA_SigD_bd"/>
    <property type="match status" value="1"/>
</dbReference>
<dbReference type="AlphaFoldDB" id="A0A1I1A3E0"/>
<feature type="compositionally biased region" description="Basic and acidic residues" evidence="1">
    <location>
        <begin position="1"/>
        <end position="11"/>
    </location>
</feature>
<feature type="compositionally biased region" description="Pro residues" evidence="1">
    <location>
        <begin position="277"/>
        <end position="304"/>
    </location>
</feature>
<feature type="transmembrane region" description="Helical" evidence="2">
    <location>
        <begin position="136"/>
        <end position="157"/>
    </location>
</feature>
<accession>A0A1I1A3E0</accession>
<protein>
    <submittedName>
        <fullName evidence="4">Anti-sigma-D factor RsdA to sigma factor binding region</fullName>
    </submittedName>
</protein>
<reference evidence="5" key="1">
    <citation type="submission" date="2016-10" db="EMBL/GenBank/DDBJ databases">
        <authorList>
            <person name="Varghese N."/>
            <person name="Submissions S."/>
        </authorList>
    </citation>
    <scope>NUCLEOTIDE SEQUENCE [LARGE SCALE GENOMIC DNA]</scope>
    <source>
        <strain evidence="5">CGMCC 4.3568</strain>
    </source>
</reference>
<feature type="region of interest" description="Disordered" evidence="1">
    <location>
        <begin position="1"/>
        <end position="58"/>
    </location>
</feature>
<organism evidence="4 5">
    <name type="scientific">Amycolatopsis marina</name>
    <dbReference type="NCBI Taxonomy" id="490629"/>
    <lineage>
        <taxon>Bacteria</taxon>
        <taxon>Bacillati</taxon>
        <taxon>Actinomycetota</taxon>
        <taxon>Actinomycetes</taxon>
        <taxon>Pseudonocardiales</taxon>
        <taxon>Pseudonocardiaceae</taxon>
        <taxon>Amycolatopsis</taxon>
    </lineage>
</organism>
<evidence type="ECO:0000256" key="1">
    <source>
        <dbReference type="SAM" id="MobiDB-lite"/>
    </source>
</evidence>
<proteinExistence type="predicted"/>
<keyword evidence="2" id="KW-0812">Transmembrane</keyword>
<dbReference type="EMBL" id="FOKG01000008">
    <property type="protein sequence ID" value="SFB32032.1"/>
    <property type="molecule type" value="Genomic_DNA"/>
</dbReference>
<feature type="region of interest" description="Disordered" evidence="1">
    <location>
        <begin position="238"/>
        <end position="339"/>
    </location>
</feature>
<dbReference type="InterPro" id="IPR031928">
    <property type="entry name" value="RsdA_SigD-bd"/>
</dbReference>
<dbReference type="Gene3D" id="6.10.250.1300">
    <property type="match status" value="1"/>
</dbReference>
<feature type="domain" description="Anti-sigma-D factor RsdA sigma factor binding region" evidence="3">
    <location>
        <begin position="59"/>
        <end position="104"/>
    </location>
</feature>
<evidence type="ECO:0000256" key="2">
    <source>
        <dbReference type="SAM" id="Phobius"/>
    </source>
</evidence>
<evidence type="ECO:0000313" key="4">
    <source>
        <dbReference type="EMBL" id="SFB32032.1"/>
    </source>
</evidence>
<dbReference type="STRING" id="490629.SAMN05216266_108116"/>
<keyword evidence="5" id="KW-1185">Reference proteome</keyword>
<keyword evidence="2" id="KW-0472">Membrane</keyword>
<evidence type="ECO:0000313" key="5">
    <source>
        <dbReference type="Proteomes" id="UP000243799"/>
    </source>
</evidence>
<gene>
    <name evidence="4" type="ORF">SAMN05216266_108116</name>
</gene>
<dbReference type="Proteomes" id="UP000243799">
    <property type="component" value="Unassembled WGS sequence"/>
</dbReference>